<dbReference type="Proteomes" id="UP001551695">
    <property type="component" value="Unassembled WGS sequence"/>
</dbReference>
<dbReference type="InterPro" id="IPR024516">
    <property type="entry name" value="Mce_C"/>
</dbReference>
<comment type="caution">
    <text evidence="3">The sequence shown here is derived from an EMBL/GenBank/DDBJ whole genome shotgun (WGS) entry which is preliminary data.</text>
</comment>
<accession>A0ABV3FYW1</accession>
<dbReference type="PANTHER" id="PTHR33371">
    <property type="entry name" value="INTERMEMBRANE PHOSPHOLIPID TRANSPORT SYSTEM BINDING PROTEIN MLAD-RELATED"/>
    <property type="match status" value="1"/>
</dbReference>
<dbReference type="EMBL" id="JBFAKC010000011">
    <property type="protein sequence ID" value="MEV0710614.1"/>
    <property type="molecule type" value="Genomic_DNA"/>
</dbReference>
<evidence type="ECO:0000259" key="2">
    <source>
        <dbReference type="Pfam" id="PF11887"/>
    </source>
</evidence>
<dbReference type="PANTHER" id="PTHR33371:SF19">
    <property type="entry name" value="MCE-FAMILY PROTEIN MCE4A"/>
    <property type="match status" value="1"/>
</dbReference>
<dbReference type="InterPro" id="IPR052336">
    <property type="entry name" value="MlaD_Phospholipid_Transporter"/>
</dbReference>
<feature type="domain" description="Mammalian cell entry C-terminal" evidence="2">
    <location>
        <begin position="106"/>
        <end position="323"/>
    </location>
</feature>
<dbReference type="RefSeq" id="WP_357786787.1">
    <property type="nucleotide sequence ID" value="NZ_JBFAKC010000011.1"/>
</dbReference>
<dbReference type="NCBIfam" id="TIGR00996">
    <property type="entry name" value="Mtu_fam_mce"/>
    <property type="match status" value="1"/>
</dbReference>
<name>A0ABV3FYW1_9NOCA</name>
<dbReference type="Pfam" id="PF11887">
    <property type="entry name" value="Mce4_CUP1"/>
    <property type="match status" value="1"/>
</dbReference>
<reference evidence="3 4" key="1">
    <citation type="submission" date="2024-06" db="EMBL/GenBank/DDBJ databases">
        <title>The Natural Products Discovery Center: Release of the First 8490 Sequenced Strains for Exploring Actinobacteria Biosynthetic Diversity.</title>
        <authorList>
            <person name="Kalkreuter E."/>
            <person name="Kautsar S.A."/>
            <person name="Yang D."/>
            <person name="Bader C.D."/>
            <person name="Teijaro C.N."/>
            <person name="Fluegel L."/>
            <person name="Davis C.M."/>
            <person name="Simpson J.R."/>
            <person name="Lauterbach L."/>
            <person name="Steele A.D."/>
            <person name="Gui C."/>
            <person name="Meng S."/>
            <person name="Li G."/>
            <person name="Viehrig K."/>
            <person name="Ye F."/>
            <person name="Su P."/>
            <person name="Kiefer A.F."/>
            <person name="Nichols A."/>
            <person name="Cepeda A.J."/>
            <person name="Yan W."/>
            <person name="Fan B."/>
            <person name="Jiang Y."/>
            <person name="Adhikari A."/>
            <person name="Zheng C.-J."/>
            <person name="Schuster L."/>
            <person name="Cowan T.M."/>
            <person name="Smanski M.J."/>
            <person name="Chevrette M.G."/>
            <person name="De Carvalho L.P.S."/>
            <person name="Shen B."/>
        </authorList>
    </citation>
    <scope>NUCLEOTIDE SEQUENCE [LARGE SCALE GENOMIC DNA]</scope>
    <source>
        <strain evidence="3 4">NPDC050403</strain>
    </source>
</reference>
<dbReference type="InterPro" id="IPR003399">
    <property type="entry name" value="Mce/MlaD"/>
</dbReference>
<evidence type="ECO:0000313" key="3">
    <source>
        <dbReference type="EMBL" id="MEV0710614.1"/>
    </source>
</evidence>
<evidence type="ECO:0000259" key="1">
    <source>
        <dbReference type="Pfam" id="PF02470"/>
    </source>
</evidence>
<dbReference type="Pfam" id="PF02470">
    <property type="entry name" value="MlaD"/>
    <property type="match status" value="1"/>
</dbReference>
<keyword evidence="4" id="KW-1185">Reference proteome</keyword>
<organism evidence="3 4">
    <name type="scientific">Nocardia aurea</name>
    <dbReference type="NCBI Taxonomy" id="2144174"/>
    <lineage>
        <taxon>Bacteria</taxon>
        <taxon>Bacillati</taxon>
        <taxon>Actinomycetota</taxon>
        <taxon>Actinomycetes</taxon>
        <taxon>Mycobacteriales</taxon>
        <taxon>Nocardiaceae</taxon>
        <taxon>Nocardia</taxon>
    </lineage>
</organism>
<sequence>MILTIVTVAVLAMVSFAGGFTSTVAVTVEAPRSGLVLDPDAKVRMRGVEIGRVAAIDYRPDRVALRLAIDPDALRRVPANALVEIRSTTVFGAKYVNFVAPPAPSTASLRPGALVRAESVTVEWNTLFERLSAVLAQVEPGRLNATLAALGTALEGRGDTLGELLTRADSVLREINPSLPALRRDLAATGQVGDLYADAATDLLRTVDNATYTSATVAENQQRLDALLLDLIGLADTGGSVLAQNERALGTALDLLRPTAALLNAYSPVLTCVIVGIAQVMPEAEGFVGGLQPGAAFNTNFMFPAPPYKYPNDLPKVNATGGPHCDGVVDPVRGSHSDYLVTDTNQGAPYVPPTVNSPKTPLVFEILFAGVDSGF</sequence>
<proteinExistence type="predicted"/>
<dbReference type="InterPro" id="IPR005693">
    <property type="entry name" value="Mce"/>
</dbReference>
<evidence type="ECO:0000313" key="4">
    <source>
        <dbReference type="Proteomes" id="UP001551695"/>
    </source>
</evidence>
<gene>
    <name evidence="3" type="ORF">AB0I48_23905</name>
</gene>
<protein>
    <submittedName>
        <fullName evidence="3">MCE family protein</fullName>
    </submittedName>
</protein>
<feature type="domain" description="Mce/MlaD" evidence="1">
    <location>
        <begin position="23"/>
        <end position="99"/>
    </location>
</feature>